<accession>A0AAV9X6J2</accession>
<dbReference type="Gene3D" id="3.40.50.300">
    <property type="entry name" value="P-loop containing nucleotide triphosphate hydrolases"/>
    <property type="match status" value="1"/>
</dbReference>
<keyword evidence="4" id="KW-1185">Reference proteome</keyword>
<protein>
    <recommendedName>
        <fullName evidence="2">Nephrocystin 3-like N-terminal domain-containing protein</fullName>
    </recommendedName>
</protein>
<dbReference type="AlphaFoldDB" id="A0AAV9X6J2"/>
<feature type="domain" description="Nephrocystin 3-like N-terminal" evidence="2">
    <location>
        <begin position="186"/>
        <end position="359"/>
    </location>
</feature>
<dbReference type="EMBL" id="JAVHJO010000009">
    <property type="protein sequence ID" value="KAK6537216.1"/>
    <property type="molecule type" value="Genomic_DNA"/>
</dbReference>
<dbReference type="PANTHER" id="PTHR10039:SF15">
    <property type="entry name" value="NACHT DOMAIN-CONTAINING PROTEIN"/>
    <property type="match status" value="1"/>
</dbReference>
<organism evidence="3 4">
    <name type="scientific">Orbilia ellipsospora</name>
    <dbReference type="NCBI Taxonomy" id="2528407"/>
    <lineage>
        <taxon>Eukaryota</taxon>
        <taxon>Fungi</taxon>
        <taxon>Dikarya</taxon>
        <taxon>Ascomycota</taxon>
        <taxon>Pezizomycotina</taxon>
        <taxon>Orbiliomycetes</taxon>
        <taxon>Orbiliales</taxon>
        <taxon>Orbiliaceae</taxon>
        <taxon>Orbilia</taxon>
    </lineage>
</organism>
<sequence>MFRLDANTSQDSNGNAVSNIGIPVVNEALELRLAPEKRTKVSSDTMDANNMTTTWAMGSHIAEHLHYLMILSLQLASAMEAVAYGEGDTLSLLGSQSSRCSIPGEDQFKRRLAELPSELQKSLTWSEHDPGVLESEASARLSDGTGRVSFSSFGFTRPKPLLVDDFLSKIDYEDRRVNILRDYQLGTGKWFFEASTYQTWIGLEGTSHILFCYGGPGVGKSILAAKAIEVNTNSYPWWGVLYLFCNFLVKQTTNEYFGSLLQQLELIIIALPREQQRNLPSSIGKLYERHLRGDKRQPSTDEIRQAFLDFIKVVQTTRISRIFIIIDAMDEAPVQISELLLEIYELQKQFDIRLMITSRFPPYPRIEGAMLLEIRAQDSDILQCCNHWMSMLPSFVHGDSELQIKIMSTFLSSTHGRFRLAKTRMDSLVHCSTKKELESALRAFRKDGMDNYMNFYGIKSSYRRPAASILRNKLSQVSY</sequence>
<reference evidence="3 4" key="1">
    <citation type="submission" date="2019-10" db="EMBL/GenBank/DDBJ databases">
        <authorList>
            <person name="Palmer J.M."/>
        </authorList>
    </citation>
    <scope>NUCLEOTIDE SEQUENCE [LARGE SCALE GENOMIC DNA]</scope>
    <source>
        <strain evidence="3 4">TWF694</strain>
    </source>
</reference>
<evidence type="ECO:0000259" key="2">
    <source>
        <dbReference type="Pfam" id="PF24883"/>
    </source>
</evidence>
<keyword evidence="1" id="KW-0677">Repeat</keyword>
<dbReference type="Pfam" id="PF24883">
    <property type="entry name" value="NPHP3_N"/>
    <property type="match status" value="1"/>
</dbReference>
<evidence type="ECO:0000313" key="3">
    <source>
        <dbReference type="EMBL" id="KAK6537216.1"/>
    </source>
</evidence>
<dbReference type="SUPFAM" id="SSF52540">
    <property type="entry name" value="P-loop containing nucleoside triphosphate hydrolases"/>
    <property type="match status" value="1"/>
</dbReference>
<dbReference type="InterPro" id="IPR056884">
    <property type="entry name" value="NPHP3-like_N"/>
</dbReference>
<proteinExistence type="predicted"/>
<evidence type="ECO:0000256" key="1">
    <source>
        <dbReference type="ARBA" id="ARBA00022737"/>
    </source>
</evidence>
<dbReference type="InterPro" id="IPR027417">
    <property type="entry name" value="P-loop_NTPase"/>
</dbReference>
<name>A0AAV9X6J2_9PEZI</name>
<gene>
    <name evidence="3" type="ORF">TWF694_011413</name>
</gene>
<evidence type="ECO:0000313" key="4">
    <source>
        <dbReference type="Proteomes" id="UP001365542"/>
    </source>
</evidence>
<dbReference type="Proteomes" id="UP001365542">
    <property type="component" value="Unassembled WGS sequence"/>
</dbReference>
<comment type="caution">
    <text evidence="3">The sequence shown here is derived from an EMBL/GenBank/DDBJ whole genome shotgun (WGS) entry which is preliminary data.</text>
</comment>
<dbReference type="PANTHER" id="PTHR10039">
    <property type="entry name" value="AMELOGENIN"/>
    <property type="match status" value="1"/>
</dbReference>